<keyword evidence="3" id="KW-1185">Reference proteome</keyword>
<dbReference type="KEGG" id="cwo:Cwoe_5349"/>
<feature type="region of interest" description="Disordered" evidence="1">
    <location>
        <begin position="1"/>
        <end position="30"/>
    </location>
</feature>
<name>D3FFG1_CONWI</name>
<proteinExistence type="predicted"/>
<feature type="region of interest" description="Disordered" evidence="1">
    <location>
        <begin position="636"/>
        <end position="699"/>
    </location>
</feature>
<protein>
    <submittedName>
        <fullName evidence="2">Uncharacterized protein</fullName>
    </submittedName>
</protein>
<evidence type="ECO:0000313" key="2">
    <source>
        <dbReference type="EMBL" id="ADB53754.1"/>
    </source>
</evidence>
<dbReference type="SUPFAM" id="SSF82171">
    <property type="entry name" value="DPP6 N-terminal domain-like"/>
    <property type="match status" value="1"/>
</dbReference>
<reference evidence="2 3" key="1">
    <citation type="journal article" date="2010" name="Stand. Genomic Sci.">
        <title>Complete genome sequence of Conexibacter woesei type strain (ID131577).</title>
        <authorList>
            <person name="Pukall R."/>
            <person name="Lapidus A."/>
            <person name="Glavina Del Rio T."/>
            <person name="Copeland A."/>
            <person name="Tice H."/>
            <person name="Cheng J.-F."/>
            <person name="Lucas S."/>
            <person name="Chen F."/>
            <person name="Nolan M."/>
            <person name="Bruce D."/>
            <person name="Goodwin L."/>
            <person name="Pitluck S."/>
            <person name="Mavromatis K."/>
            <person name="Ivanova N."/>
            <person name="Ovchinnikova G."/>
            <person name="Pati A."/>
            <person name="Chen A."/>
            <person name="Palaniappan K."/>
            <person name="Land M."/>
            <person name="Hauser L."/>
            <person name="Chang Y.-J."/>
            <person name="Jeffries C.D."/>
            <person name="Chain P."/>
            <person name="Meincke L."/>
            <person name="Sims D."/>
            <person name="Brettin T."/>
            <person name="Detter J.C."/>
            <person name="Rohde M."/>
            <person name="Goeker M."/>
            <person name="Bristow J."/>
            <person name="Eisen J.A."/>
            <person name="Markowitz V."/>
            <person name="Kyrpides N.C."/>
            <person name="Klenk H.-P."/>
            <person name="Hugenholtz P."/>
        </authorList>
    </citation>
    <scope>NUCLEOTIDE SEQUENCE [LARGE SCALE GENOMIC DNA]</scope>
    <source>
        <strain evidence="3">DSM 14684 / CIP 108061 / JCM 11494 / NBRC 100937 / ID131577</strain>
    </source>
</reference>
<sequence length="809" mass="85527">MQTESPSHHFAEVAHDGPKHAASKRSRDVRASPWTIRRARGRLAFLGATALTFASLTGVASAGDILRPPGANLENRGYEMVSPAAKGSNDIAFTASRTRSALDGDKVTFISVGAFADAPGTAAVVQYLASRGSDGWSVRPLTPAQQTDEWSITRNSAFRDFSDDLSHGAFVSGEPRPNPLAPADVRNLYVRDNVQNIFNVVTTVPPNDGMGFKTEPFYAGASSDFSHVVFESTAQLTPDALPGGVRQVYESVNGQIRLAGVLPDGSAPVGGSQSGFGAGDGIATLDNFTKRTVSDDGSLISFTGIDGGGVAHVYVRENGRTTTWVNRSQRTDCATSPGSCTGAPSPDPTGIHPAAFRDATPNGKKILFTSCEKLTDDSTARRSGSSCTNSTASPDLYQFDVDSGRLKLISVDQEPADLLTARVRGTIGQSDDGSIVYFVAARRLTTSTPAFPSNQVAVYEWDSGTLAYVGLVRAQDDELFDPNYSTGVSARVTADGGHLMFATELPQAGIDNRGMEQIYVYDAGTGQLRCASCGTRTTPALGPAMVMQQSPGVAAGTIEYNSRALLDNGSRVFFSTSDPLVAEDTNGRIDAYGYDTATGENYLISTGKSNDSSYFVDASADGRDVFFNTREQISKRDGDNNADLYDARAGGGLAEPDDPQVVPCSGDACQGTPRTPPAANDLGTRQDYPVEAPDEEPEASKRLTVAKVSRSALRTLARTGKLTLKVKLTGGGTVTALMSARINGRGRTVGSTWRTVTSRSAKTVSLTLRMSAAARRALARSGRLKATITVSSDGAKSRRTSLTITRKRG</sequence>
<feature type="region of interest" description="Disordered" evidence="1">
    <location>
        <begin position="328"/>
        <end position="356"/>
    </location>
</feature>
<dbReference type="Proteomes" id="UP000008229">
    <property type="component" value="Chromosome"/>
</dbReference>
<dbReference type="AlphaFoldDB" id="D3FFG1"/>
<dbReference type="STRING" id="469383.Cwoe_5349"/>
<reference evidence="3" key="2">
    <citation type="submission" date="2010-01" db="EMBL/GenBank/DDBJ databases">
        <title>The complete genome of Conexibacter woesei DSM 14684.</title>
        <authorList>
            <consortium name="US DOE Joint Genome Institute (JGI-PGF)"/>
            <person name="Lucas S."/>
            <person name="Copeland A."/>
            <person name="Lapidus A."/>
            <person name="Glavina del Rio T."/>
            <person name="Dalin E."/>
            <person name="Tice H."/>
            <person name="Bruce D."/>
            <person name="Goodwin L."/>
            <person name="Pitluck S."/>
            <person name="Kyrpides N."/>
            <person name="Mavromatis K."/>
            <person name="Ivanova N."/>
            <person name="Mikhailova N."/>
            <person name="Chertkov O."/>
            <person name="Brettin T."/>
            <person name="Detter J.C."/>
            <person name="Han C."/>
            <person name="Larimer F."/>
            <person name="Land M."/>
            <person name="Hauser L."/>
            <person name="Markowitz V."/>
            <person name="Cheng J.-F."/>
            <person name="Hugenholtz P."/>
            <person name="Woyke T."/>
            <person name="Wu D."/>
            <person name="Pukall R."/>
            <person name="Steenblock K."/>
            <person name="Schneider S."/>
            <person name="Klenk H.-P."/>
            <person name="Eisen J.A."/>
        </authorList>
    </citation>
    <scope>NUCLEOTIDE SEQUENCE [LARGE SCALE GENOMIC DNA]</scope>
    <source>
        <strain evidence="3">DSM 14684 / CIP 108061 / JCM 11494 / NBRC 100937 / ID131577</strain>
    </source>
</reference>
<dbReference type="HOGENOM" id="CLU_348430_0_0_11"/>
<dbReference type="eggNOG" id="COG3386">
    <property type="taxonomic scope" value="Bacteria"/>
</dbReference>
<gene>
    <name evidence="2" type="ordered locus">Cwoe_5349</name>
</gene>
<feature type="compositionally biased region" description="Polar residues" evidence="1">
    <location>
        <begin position="328"/>
        <end position="339"/>
    </location>
</feature>
<feature type="region of interest" description="Disordered" evidence="1">
    <location>
        <begin position="790"/>
        <end position="809"/>
    </location>
</feature>
<dbReference type="EMBL" id="CP001854">
    <property type="protein sequence ID" value="ADB53754.1"/>
    <property type="molecule type" value="Genomic_DNA"/>
</dbReference>
<evidence type="ECO:0000313" key="3">
    <source>
        <dbReference type="Proteomes" id="UP000008229"/>
    </source>
</evidence>
<accession>D3FFG1</accession>
<organism evidence="2 3">
    <name type="scientific">Conexibacter woesei (strain DSM 14684 / CCUG 47730 / CIP 108061 / JCM 11494 / NBRC 100937 / ID131577)</name>
    <dbReference type="NCBI Taxonomy" id="469383"/>
    <lineage>
        <taxon>Bacteria</taxon>
        <taxon>Bacillati</taxon>
        <taxon>Actinomycetota</taxon>
        <taxon>Thermoleophilia</taxon>
        <taxon>Solirubrobacterales</taxon>
        <taxon>Conexibacteraceae</taxon>
        <taxon>Conexibacter</taxon>
    </lineage>
</organism>
<evidence type="ECO:0000256" key="1">
    <source>
        <dbReference type="SAM" id="MobiDB-lite"/>
    </source>
</evidence>